<protein>
    <submittedName>
        <fullName evidence="2">Uncharacterized protein</fullName>
    </submittedName>
</protein>
<proteinExistence type="predicted"/>
<gene>
    <name evidence="2" type="ORF">A2898_03475</name>
</gene>
<evidence type="ECO:0000313" key="2">
    <source>
        <dbReference type="EMBL" id="OGY83322.1"/>
    </source>
</evidence>
<name>A0A1G2B2B4_9BACT</name>
<sequence>MPDGNDETTETGDGGTTKASEEPKAPPCTHKGSNVGPFCRFCGEKVRPGATPKANCAADHATWKGCGSVFCPDCGTKL</sequence>
<dbReference type="Proteomes" id="UP000179164">
    <property type="component" value="Unassembled WGS sequence"/>
</dbReference>
<dbReference type="AlphaFoldDB" id="A0A1G2B2B4"/>
<evidence type="ECO:0000313" key="3">
    <source>
        <dbReference type="Proteomes" id="UP000179164"/>
    </source>
</evidence>
<reference evidence="2 3" key="1">
    <citation type="journal article" date="2016" name="Nat. Commun.">
        <title>Thousands of microbial genomes shed light on interconnected biogeochemical processes in an aquifer system.</title>
        <authorList>
            <person name="Anantharaman K."/>
            <person name="Brown C.T."/>
            <person name="Hug L.A."/>
            <person name="Sharon I."/>
            <person name="Castelle C.J."/>
            <person name="Probst A.J."/>
            <person name="Thomas B.C."/>
            <person name="Singh A."/>
            <person name="Wilkins M.J."/>
            <person name="Karaoz U."/>
            <person name="Brodie E.L."/>
            <person name="Williams K.H."/>
            <person name="Hubbard S.S."/>
            <person name="Banfield J.F."/>
        </authorList>
    </citation>
    <scope>NUCLEOTIDE SEQUENCE [LARGE SCALE GENOMIC DNA]</scope>
</reference>
<feature type="region of interest" description="Disordered" evidence="1">
    <location>
        <begin position="1"/>
        <end position="36"/>
    </location>
</feature>
<comment type="caution">
    <text evidence="2">The sequence shown here is derived from an EMBL/GenBank/DDBJ whole genome shotgun (WGS) entry which is preliminary data.</text>
</comment>
<feature type="compositionally biased region" description="Acidic residues" evidence="1">
    <location>
        <begin position="1"/>
        <end position="10"/>
    </location>
</feature>
<dbReference type="EMBL" id="MHKE01000014">
    <property type="protein sequence ID" value="OGY83322.1"/>
    <property type="molecule type" value="Genomic_DNA"/>
</dbReference>
<organism evidence="2 3">
    <name type="scientific">Candidatus Kerfeldbacteria bacterium RIFCSPLOWO2_01_FULL_48_11</name>
    <dbReference type="NCBI Taxonomy" id="1798543"/>
    <lineage>
        <taxon>Bacteria</taxon>
        <taxon>Candidatus Kerfeldiibacteriota</taxon>
    </lineage>
</organism>
<accession>A0A1G2B2B4</accession>
<evidence type="ECO:0000256" key="1">
    <source>
        <dbReference type="SAM" id="MobiDB-lite"/>
    </source>
</evidence>